<keyword evidence="6" id="KW-0788">Thiol protease</keyword>
<name>A0A174WDH4_9CLOT</name>
<dbReference type="GO" id="GO:0034040">
    <property type="term" value="F:ATPase-coupled lipid transmembrane transporter activity"/>
    <property type="evidence" value="ECO:0007669"/>
    <property type="project" value="TreeGrafter"/>
</dbReference>
<dbReference type="Gene3D" id="3.40.50.300">
    <property type="entry name" value="P-loop containing nucleotide triphosphate hydrolases"/>
    <property type="match status" value="1"/>
</dbReference>
<dbReference type="Gene3D" id="1.20.1560.10">
    <property type="entry name" value="ABC transporter type 1, transmembrane domain"/>
    <property type="match status" value="1"/>
</dbReference>
<sequence length="556" mass="61855">MERRSGFKIMSRLILELKPLLPFMFITITFGVLGFLAAIGITSFGAVAIGEMVGSTLGVAMKTAIWIMIIFAILRGPLRYIEQLSGHYIAFKILVILRDKVFTKLRKLAPAKLERMGKGNLVSLITADIELLEVFYAHTIAPISIAIITNIIITIVLCWINLTLGILGGIFFFIVGFCIPYFTSKYGKKAGEEYRKTFGEANSYLLDSLRGLKEVLIYKVSEERREEISKSSKLLNTKQKKIKYHEGLIRALSDTTIMIAILTFVFVGGDFVQNGALPIDQYILCIFILASSFGPVVALSNLSNNLLQTFASADRLFNLLDEEAAVQDVDGKEAVSNVDISYENVNFGYEGREEILKDINLKIKKGDKVAIIGESGSGKSTLVKLLMRFFYANSGEISLGNKNIKDITTYGLRKVEALMSQETYLFNETIEENIKVAKLDATREEVVEAAKKASIHEFIETLPNGYETKVGELGGNLSSGEKQRIGLARAFLRDSEIMILDEPTSNLDTLNEGSILKAIKENCNDKTIILITHRNSTTSICNRTLRLENKKLTEVI</sequence>
<dbReference type="Pfam" id="PF00664">
    <property type="entry name" value="ABC_membrane"/>
    <property type="match status" value="1"/>
</dbReference>
<feature type="transmembrane region" description="Helical" evidence="10">
    <location>
        <begin position="20"/>
        <end position="49"/>
    </location>
</feature>
<dbReference type="InterPro" id="IPR017871">
    <property type="entry name" value="ABC_transporter-like_CS"/>
</dbReference>
<feature type="transmembrane region" description="Helical" evidence="10">
    <location>
        <begin position="162"/>
        <end position="182"/>
    </location>
</feature>
<keyword evidence="6" id="KW-0645">Protease</keyword>
<dbReference type="GO" id="GO:0140359">
    <property type="term" value="F:ABC-type transporter activity"/>
    <property type="evidence" value="ECO:0007669"/>
    <property type="project" value="InterPro"/>
</dbReference>
<dbReference type="InterPro" id="IPR036640">
    <property type="entry name" value="ABC1_TM_sf"/>
</dbReference>
<dbReference type="GO" id="GO:0016887">
    <property type="term" value="F:ATP hydrolysis activity"/>
    <property type="evidence" value="ECO:0007669"/>
    <property type="project" value="InterPro"/>
</dbReference>
<evidence type="ECO:0000313" key="13">
    <source>
        <dbReference type="EMBL" id="OBY11110.1"/>
    </source>
</evidence>
<evidence type="ECO:0000259" key="11">
    <source>
        <dbReference type="PROSITE" id="PS50893"/>
    </source>
</evidence>
<dbReference type="InterPro" id="IPR039421">
    <property type="entry name" value="Type_1_exporter"/>
</dbReference>
<dbReference type="InterPro" id="IPR003439">
    <property type="entry name" value="ABC_transporter-like_ATP-bd"/>
</dbReference>
<gene>
    <name evidence="13" type="ORF">CP373A1_06330</name>
</gene>
<feature type="transmembrane region" description="Helical" evidence="10">
    <location>
        <begin position="55"/>
        <end position="74"/>
    </location>
</feature>
<dbReference type="GO" id="GO:0008234">
    <property type="term" value="F:cysteine-type peptidase activity"/>
    <property type="evidence" value="ECO:0007669"/>
    <property type="project" value="UniProtKB-KW"/>
</dbReference>
<keyword evidence="8 10" id="KW-1133">Transmembrane helix</keyword>
<dbReference type="EMBL" id="MAPZ01000016">
    <property type="protein sequence ID" value="OBY11110.1"/>
    <property type="molecule type" value="Genomic_DNA"/>
</dbReference>
<dbReference type="PROSITE" id="PS50893">
    <property type="entry name" value="ABC_TRANSPORTER_2"/>
    <property type="match status" value="1"/>
</dbReference>
<evidence type="ECO:0000256" key="1">
    <source>
        <dbReference type="ARBA" id="ARBA00004651"/>
    </source>
</evidence>
<evidence type="ECO:0000256" key="2">
    <source>
        <dbReference type="ARBA" id="ARBA00022448"/>
    </source>
</evidence>
<feature type="transmembrane region" description="Helical" evidence="10">
    <location>
        <begin position="134"/>
        <end position="156"/>
    </location>
</feature>
<dbReference type="AlphaFoldDB" id="A0A174WDH4"/>
<keyword evidence="9 10" id="KW-0472">Membrane</keyword>
<evidence type="ECO:0000313" key="14">
    <source>
        <dbReference type="Proteomes" id="UP000092714"/>
    </source>
</evidence>
<dbReference type="GeneID" id="42775214"/>
<dbReference type="PANTHER" id="PTHR24221">
    <property type="entry name" value="ATP-BINDING CASSETTE SUB-FAMILY B"/>
    <property type="match status" value="1"/>
</dbReference>
<dbReference type="RefSeq" id="WP_027097378.1">
    <property type="nucleotide sequence ID" value="NZ_CABJAZ010000004.1"/>
</dbReference>
<dbReference type="SUPFAM" id="SSF90123">
    <property type="entry name" value="ABC transporter transmembrane region"/>
    <property type="match status" value="1"/>
</dbReference>
<evidence type="ECO:0000256" key="5">
    <source>
        <dbReference type="ARBA" id="ARBA00022741"/>
    </source>
</evidence>
<dbReference type="InterPro" id="IPR003593">
    <property type="entry name" value="AAA+_ATPase"/>
</dbReference>
<evidence type="ECO:0000256" key="4">
    <source>
        <dbReference type="ARBA" id="ARBA00022692"/>
    </source>
</evidence>
<proteinExistence type="predicted"/>
<dbReference type="FunFam" id="3.40.50.300:FF:000299">
    <property type="entry name" value="ABC transporter ATP-binding protein/permease"/>
    <property type="match status" value="1"/>
</dbReference>
<dbReference type="PROSITE" id="PS50929">
    <property type="entry name" value="ABC_TM1F"/>
    <property type="match status" value="1"/>
</dbReference>
<dbReference type="NCBIfam" id="TIGR02868">
    <property type="entry name" value="CydC"/>
    <property type="match status" value="1"/>
</dbReference>
<dbReference type="InterPro" id="IPR027417">
    <property type="entry name" value="P-loop_NTPase"/>
</dbReference>
<feature type="transmembrane region" description="Helical" evidence="10">
    <location>
        <begin position="248"/>
        <end position="269"/>
    </location>
</feature>
<evidence type="ECO:0000256" key="8">
    <source>
        <dbReference type="ARBA" id="ARBA00022989"/>
    </source>
</evidence>
<keyword evidence="7" id="KW-0067">ATP-binding</keyword>
<dbReference type="GO" id="GO:0045454">
    <property type="term" value="P:cell redox homeostasis"/>
    <property type="evidence" value="ECO:0007669"/>
    <property type="project" value="InterPro"/>
</dbReference>
<feature type="domain" description="ABC transporter" evidence="11">
    <location>
        <begin position="340"/>
        <end position="556"/>
    </location>
</feature>
<organism evidence="13 14">
    <name type="scientific">Clostridium paraputrificum</name>
    <dbReference type="NCBI Taxonomy" id="29363"/>
    <lineage>
        <taxon>Bacteria</taxon>
        <taxon>Bacillati</taxon>
        <taxon>Bacillota</taxon>
        <taxon>Clostridia</taxon>
        <taxon>Eubacteriales</taxon>
        <taxon>Clostridiaceae</taxon>
        <taxon>Clostridium</taxon>
    </lineage>
</organism>
<comment type="caution">
    <text evidence="13">The sequence shown here is derived from an EMBL/GenBank/DDBJ whole genome shotgun (WGS) entry which is preliminary data.</text>
</comment>
<dbReference type="eggNOG" id="COG1132">
    <property type="taxonomic scope" value="Bacteria"/>
</dbReference>
<dbReference type="Pfam" id="PF00005">
    <property type="entry name" value="ABC_tran"/>
    <property type="match status" value="1"/>
</dbReference>
<keyword evidence="6" id="KW-0378">Hydrolase</keyword>
<evidence type="ECO:0000256" key="7">
    <source>
        <dbReference type="ARBA" id="ARBA00022840"/>
    </source>
</evidence>
<keyword evidence="14" id="KW-1185">Reference proteome</keyword>
<dbReference type="InterPro" id="IPR011527">
    <property type="entry name" value="ABC1_TM_dom"/>
</dbReference>
<keyword evidence="3" id="KW-1003">Cell membrane</keyword>
<dbReference type="InterPro" id="IPR014223">
    <property type="entry name" value="ABC_CydC/D"/>
</dbReference>
<keyword evidence="5" id="KW-0547">Nucleotide-binding</keyword>
<accession>A0A174WDH4</accession>
<dbReference type="SMART" id="SM00382">
    <property type="entry name" value="AAA"/>
    <property type="match status" value="1"/>
</dbReference>
<dbReference type="PANTHER" id="PTHR24221:SF653">
    <property type="entry name" value="TRANSPORT ATP-BINDING PROTEIN CYDC"/>
    <property type="match status" value="1"/>
</dbReference>
<feature type="domain" description="ABC transmembrane type-1" evidence="12">
    <location>
        <begin position="25"/>
        <end position="308"/>
    </location>
</feature>
<keyword evidence="2" id="KW-0813">Transport</keyword>
<protein>
    <submittedName>
        <fullName evidence="13">Thiol reductant ABC exporter subunit CydC</fullName>
    </submittedName>
</protein>
<dbReference type="GO" id="GO:0005524">
    <property type="term" value="F:ATP binding"/>
    <property type="evidence" value="ECO:0007669"/>
    <property type="project" value="UniProtKB-KW"/>
</dbReference>
<evidence type="ECO:0000259" key="12">
    <source>
        <dbReference type="PROSITE" id="PS50929"/>
    </source>
</evidence>
<comment type="subcellular location">
    <subcellularLocation>
        <location evidence="1">Cell membrane</location>
        <topology evidence="1">Multi-pass membrane protein</topology>
    </subcellularLocation>
</comment>
<dbReference type="Proteomes" id="UP000092714">
    <property type="component" value="Unassembled WGS sequence"/>
</dbReference>
<dbReference type="OrthoDB" id="9762778at2"/>
<dbReference type="GO" id="GO:0005886">
    <property type="term" value="C:plasma membrane"/>
    <property type="evidence" value="ECO:0007669"/>
    <property type="project" value="UniProtKB-SubCell"/>
</dbReference>
<evidence type="ECO:0000256" key="3">
    <source>
        <dbReference type="ARBA" id="ARBA00022475"/>
    </source>
</evidence>
<reference evidence="13 14" key="1">
    <citation type="submission" date="2016-06" db="EMBL/GenBank/DDBJ databases">
        <authorList>
            <person name="Kjaerup R.B."/>
            <person name="Dalgaard T.S."/>
            <person name="Juul-Madsen H.R."/>
        </authorList>
    </citation>
    <scope>NUCLEOTIDE SEQUENCE [LARGE SCALE GENOMIC DNA]</scope>
    <source>
        <strain evidence="13 14">373-A1</strain>
    </source>
</reference>
<evidence type="ECO:0000256" key="6">
    <source>
        <dbReference type="ARBA" id="ARBA00022807"/>
    </source>
</evidence>
<dbReference type="GO" id="GO:0034775">
    <property type="term" value="P:glutathione transmembrane transport"/>
    <property type="evidence" value="ECO:0007669"/>
    <property type="project" value="InterPro"/>
</dbReference>
<dbReference type="PROSITE" id="PS00211">
    <property type="entry name" value="ABC_TRANSPORTER_1"/>
    <property type="match status" value="1"/>
</dbReference>
<evidence type="ECO:0000256" key="10">
    <source>
        <dbReference type="SAM" id="Phobius"/>
    </source>
</evidence>
<dbReference type="SUPFAM" id="SSF52540">
    <property type="entry name" value="P-loop containing nucleoside triphosphate hydrolases"/>
    <property type="match status" value="1"/>
</dbReference>
<keyword evidence="4 10" id="KW-0812">Transmembrane</keyword>
<evidence type="ECO:0000256" key="9">
    <source>
        <dbReference type="ARBA" id="ARBA00023136"/>
    </source>
</evidence>
<feature type="transmembrane region" description="Helical" evidence="10">
    <location>
        <begin position="281"/>
        <end position="302"/>
    </location>
</feature>